<keyword evidence="1" id="KW-0472">Membrane</keyword>
<sequence length="81" mass="8879">MKFSEPVRAAEGLTSYARVRRVQWGPLVLSIVEGLLGLVGVVLLILFFRYGSFEKAGLNIDQGIGWLKDQISEQASGRISA</sequence>
<dbReference type="RefSeq" id="WP_090650908.1">
    <property type="nucleotide sequence ID" value="NZ_CBCRYE010000011.1"/>
</dbReference>
<organism evidence="2 3">
    <name type="scientific">Asticcacaulis taihuensis</name>
    <dbReference type="NCBI Taxonomy" id="260084"/>
    <lineage>
        <taxon>Bacteria</taxon>
        <taxon>Pseudomonadati</taxon>
        <taxon>Pseudomonadota</taxon>
        <taxon>Alphaproteobacteria</taxon>
        <taxon>Caulobacterales</taxon>
        <taxon>Caulobacteraceae</taxon>
        <taxon>Asticcacaulis</taxon>
    </lineage>
</organism>
<evidence type="ECO:0000256" key="1">
    <source>
        <dbReference type="SAM" id="Phobius"/>
    </source>
</evidence>
<evidence type="ECO:0000313" key="2">
    <source>
        <dbReference type="EMBL" id="SCW84350.1"/>
    </source>
</evidence>
<dbReference type="OrthoDB" id="7173714at2"/>
<name>A0A1G4TSP2_9CAUL</name>
<accession>A0A1G4TSP2</accession>
<evidence type="ECO:0000313" key="3">
    <source>
        <dbReference type="Proteomes" id="UP000199150"/>
    </source>
</evidence>
<dbReference type="STRING" id="260084.SAMN02927928_0146"/>
<keyword evidence="1" id="KW-0812">Transmembrane</keyword>
<dbReference type="AlphaFoldDB" id="A0A1G4TSP2"/>
<protein>
    <submittedName>
        <fullName evidence="2">Uncharacterized protein</fullName>
    </submittedName>
</protein>
<keyword evidence="3" id="KW-1185">Reference proteome</keyword>
<feature type="transmembrane region" description="Helical" evidence="1">
    <location>
        <begin position="27"/>
        <end position="48"/>
    </location>
</feature>
<keyword evidence="1" id="KW-1133">Transmembrane helix</keyword>
<proteinExistence type="predicted"/>
<dbReference type="Proteomes" id="UP000199150">
    <property type="component" value="Unassembled WGS sequence"/>
</dbReference>
<gene>
    <name evidence="2" type="ORF">SAMN02927928_0146</name>
</gene>
<reference evidence="3" key="1">
    <citation type="submission" date="2016-10" db="EMBL/GenBank/DDBJ databases">
        <authorList>
            <person name="Varghese N."/>
            <person name="Submissions S."/>
        </authorList>
    </citation>
    <scope>NUCLEOTIDE SEQUENCE [LARGE SCALE GENOMIC DNA]</scope>
    <source>
        <strain evidence="3">CGMCC 1.3431</strain>
    </source>
</reference>
<dbReference type="EMBL" id="FMTS01000012">
    <property type="protein sequence ID" value="SCW84350.1"/>
    <property type="molecule type" value="Genomic_DNA"/>
</dbReference>